<evidence type="ECO:0000256" key="4">
    <source>
        <dbReference type="ARBA" id="ARBA00022801"/>
    </source>
</evidence>
<dbReference type="SUPFAM" id="SSF69360">
    <property type="entry name" value="Cell wall binding repeat"/>
    <property type="match status" value="1"/>
</dbReference>
<dbReference type="InterPro" id="IPR012338">
    <property type="entry name" value="Beta-lactam/transpept-like"/>
</dbReference>
<dbReference type="EMBL" id="JAOQJL010000026">
    <property type="protein sequence ID" value="MCU6766216.1"/>
    <property type="molecule type" value="Genomic_DNA"/>
</dbReference>
<evidence type="ECO:0000256" key="3">
    <source>
        <dbReference type="ARBA" id="ARBA00022737"/>
    </source>
</evidence>
<evidence type="ECO:0000313" key="12">
    <source>
        <dbReference type="Proteomes" id="UP001652409"/>
    </source>
</evidence>
<keyword evidence="7" id="KW-0961">Cell wall biogenesis/degradation</keyword>
<comment type="caution">
    <text evidence="11">The sequence shown here is derived from an EMBL/GenBank/DDBJ whole genome shotgun (WGS) entry which is preliminary data.</text>
</comment>
<proteinExistence type="inferred from homology"/>
<dbReference type="InterPro" id="IPR018044">
    <property type="entry name" value="Peptidase_S11"/>
</dbReference>
<dbReference type="Pfam" id="PF19127">
    <property type="entry name" value="Choline_bind_3"/>
    <property type="match status" value="1"/>
</dbReference>
<dbReference type="Proteomes" id="UP001652409">
    <property type="component" value="Unassembled WGS sequence"/>
</dbReference>
<dbReference type="RefSeq" id="WP_262582934.1">
    <property type="nucleotide sequence ID" value="NZ_JAOQJL010000026.1"/>
</dbReference>
<dbReference type="PROSITE" id="PS51170">
    <property type="entry name" value="CW"/>
    <property type="match status" value="1"/>
</dbReference>
<feature type="domain" description="Peptidase S11 D-alanyl-D-alanine carboxypeptidase A N-terminal" evidence="10">
    <location>
        <begin position="179"/>
        <end position="401"/>
    </location>
</feature>
<keyword evidence="2" id="KW-0732">Signal</keyword>
<dbReference type="Pfam" id="PF00768">
    <property type="entry name" value="Peptidase_S11"/>
    <property type="match status" value="1"/>
</dbReference>
<accession>A0ABT2TX48</accession>
<gene>
    <name evidence="11" type="ORF">OCV61_12455</name>
</gene>
<dbReference type="InterPro" id="IPR001967">
    <property type="entry name" value="Peptidase_S11_N"/>
</dbReference>
<evidence type="ECO:0000259" key="10">
    <source>
        <dbReference type="Pfam" id="PF00768"/>
    </source>
</evidence>
<dbReference type="SUPFAM" id="SSF56601">
    <property type="entry name" value="beta-lactamase/transpeptidase-like"/>
    <property type="match status" value="1"/>
</dbReference>
<evidence type="ECO:0000256" key="5">
    <source>
        <dbReference type="ARBA" id="ARBA00022960"/>
    </source>
</evidence>
<dbReference type="InterPro" id="IPR018337">
    <property type="entry name" value="Cell_wall/Cho-bd_repeat"/>
</dbReference>
<dbReference type="Pfam" id="PF01473">
    <property type="entry name" value="Choline_bind_1"/>
    <property type="match status" value="1"/>
</dbReference>
<reference evidence="11 12" key="1">
    <citation type="journal article" date="2021" name="ISME Commun">
        <title>Automated analysis of genomic sequences facilitates high-throughput and comprehensive description of bacteria.</title>
        <authorList>
            <person name="Hitch T.C.A."/>
        </authorList>
    </citation>
    <scope>NUCLEOTIDE SEQUENCE [LARGE SCALE GENOMIC DNA]</scope>
    <source>
        <strain evidence="11 12">Sanger_23</strain>
    </source>
</reference>
<organism evidence="11 12">
    <name type="scientific">Blautia ammoniilytica</name>
    <dbReference type="NCBI Taxonomy" id="2981782"/>
    <lineage>
        <taxon>Bacteria</taxon>
        <taxon>Bacillati</taxon>
        <taxon>Bacillota</taxon>
        <taxon>Clostridia</taxon>
        <taxon>Lachnospirales</taxon>
        <taxon>Lachnospiraceae</taxon>
        <taxon>Blautia</taxon>
    </lineage>
</organism>
<keyword evidence="6" id="KW-0573">Peptidoglycan synthesis</keyword>
<dbReference type="PANTHER" id="PTHR21581:SF6">
    <property type="entry name" value="TRAFFICKING PROTEIN PARTICLE COMPLEX SUBUNIT 12"/>
    <property type="match status" value="1"/>
</dbReference>
<dbReference type="PRINTS" id="PR00725">
    <property type="entry name" value="DADACBPTASE1"/>
</dbReference>
<dbReference type="Gene3D" id="3.40.710.10">
    <property type="entry name" value="DD-peptidase/beta-lactamase superfamily"/>
    <property type="match status" value="1"/>
</dbReference>
<evidence type="ECO:0000313" key="11">
    <source>
        <dbReference type="EMBL" id="MCU6766216.1"/>
    </source>
</evidence>
<keyword evidence="4 11" id="KW-0378">Hydrolase</keyword>
<name>A0ABT2TX48_9FIRM</name>
<comment type="similarity">
    <text evidence="1 9">Belongs to the peptidase S11 family.</text>
</comment>
<protein>
    <submittedName>
        <fullName evidence="11">Serine hydrolase</fullName>
    </submittedName>
</protein>
<keyword evidence="3" id="KW-0677">Repeat</keyword>
<dbReference type="PANTHER" id="PTHR21581">
    <property type="entry name" value="D-ALANYL-D-ALANINE CARBOXYPEPTIDASE"/>
    <property type="match status" value="1"/>
</dbReference>
<evidence type="ECO:0000256" key="8">
    <source>
        <dbReference type="PROSITE-ProRule" id="PRU00591"/>
    </source>
</evidence>
<keyword evidence="12" id="KW-1185">Reference proteome</keyword>
<evidence type="ECO:0000256" key="2">
    <source>
        <dbReference type="ARBA" id="ARBA00022729"/>
    </source>
</evidence>
<dbReference type="Gene3D" id="2.10.270.10">
    <property type="entry name" value="Cholin Binding"/>
    <property type="match status" value="1"/>
</dbReference>
<sequence length="421" mass="46965">MMSTGKERKRAGIYRLCLLVMLILLLGAAVPVSAKVTSVQNIEKVTGGRFTARNGNWYYYDKDGQMAKDCLLSVRGKTYYFSAKGVRQYSWHKIGTRWYYFGKKSEGYMYKNAWIYKNGKKIYYLRSDGRRSQGWIRSRYTYYFDAKGKLTTGMKRISGVNCRFDSNGRMTGSGPSVSLSSPCGILVEADTGKVLYSKNPDLRHANASTTKLMTAILALENCKLTEKVTASANAAAQEPTKLYLQQGESFVLKDLLYSLLIPSHNDTAVALAEHVSGSVPKFVKLMNKKAAVLGCKNTHFATPNGLDAGMDHYTTARDLAKIACYAWKKPMIRKIVKRQQGTITSLNGNTYTFRTTNKLLGNMDRVYGIKTGYTRKAGHCFVGMIQAGNGKTYISVTLGGPTSDARWADTRRLLQYADTLK</sequence>
<evidence type="ECO:0000256" key="7">
    <source>
        <dbReference type="ARBA" id="ARBA00023316"/>
    </source>
</evidence>
<evidence type="ECO:0000256" key="6">
    <source>
        <dbReference type="ARBA" id="ARBA00022984"/>
    </source>
</evidence>
<feature type="repeat" description="Cell wall-binding" evidence="8">
    <location>
        <begin position="45"/>
        <end position="66"/>
    </location>
</feature>
<keyword evidence="5" id="KW-0133">Cell shape</keyword>
<evidence type="ECO:0000256" key="9">
    <source>
        <dbReference type="RuleBase" id="RU004016"/>
    </source>
</evidence>
<dbReference type="GO" id="GO:0016787">
    <property type="term" value="F:hydrolase activity"/>
    <property type="evidence" value="ECO:0007669"/>
    <property type="project" value="UniProtKB-KW"/>
</dbReference>
<evidence type="ECO:0000256" key="1">
    <source>
        <dbReference type="ARBA" id="ARBA00007164"/>
    </source>
</evidence>